<protein>
    <submittedName>
        <fullName evidence="1">Hydrolase 2, exosortase A system-associated</fullName>
    </submittedName>
</protein>
<accession>A0A8J2YR26</accession>
<reference evidence="1" key="1">
    <citation type="journal article" date="2014" name="Int. J. Syst. Evol. Microbiol.">
        <title>Complete genome sequence of Corynebacterium casei LMG S-19264T (=DSM 44701T), isolated from a smear-ripened cheese.</title>
        <authorList>
            <consortium name="US DOE Joint Genome Institute (JGI-PGF)"/>
            <person name="Walter F."/>
            <person name="Albersmeier A."/>
            <person name="Kalinowski J."/>
            <person name="Ruckert C."/>
        </authorList>
    </citation>
    <scope>NUCLEOTIDE SEQUENCE</scope>
    <source>
        <strain evidence="1">CGMCC 1.15725</strain>
    </source>
</reference>
<dbReference type="RefSeq" id="WP_189044228.1">
    <property type="nucleotide sequence ID" value="NZ_BMJQ01000003.1"/>
</dbReference>
<comment type="caution">
    <text evidence="1">The sequence shown here is derived from an EMBL/GenBank/DDBJ whole genome shotgun (WGS) entry which is preliminary data.</text>
</comment>
<keyword evidence="1" id="KW-0378">Hydrolase</keyword>
<dbReference type="AlphaFoldDB" id="A0A8J2YR26"/>
<dbReference type="EMBL" id="BMJQ01000003">
    <property type="protein sequence ID" value="GGF10730.1"/>
    <property type="molecule type" value="Genomic_DNA"/>
</dbReference>
<dbReference type="SUPFAM" id="SSF53474">
    <property type="entry name" value="alpha/beta-Hydrolases"/>
    <property type="match status" value="1"/>
</dbReference>
<evidence type="ECO:0000313" key="1">
    <source>
        <dbReference type="EMBL" id="GGF10730.1"/>
    </source>
</evidence>
<dbReference type="InterPro" id="IPR029058">
    <property type="entry name" value="AB_hydrolase_fold"/>
</dbReference>
<dbReference type="Proteomes" id="UP000646365">
    <property type="component" value="Unassembled WGS sequence"/>
</dbReference>
<dbReference type="Gene3D" id="3.40.50.1820">
    <property type="entry name" value="alpha/beta hydrolase"/>
    <property type="match status" value="1"/>
</dbReference>
<organism evidence="1 2">
    <name type="scientific">Aliidongia dinghuensis</name>
    <dbReference type="NCBI Taxonomy" id="1867774"/>
    <lineage>
        <taxon>Bacteria</taxon>
        <taxon>Pseudomonadati</taxon>
        <taxon>Pseudomonadota</taxon>
        <taxon>Alphaproteobacteria</taxon>
        <taxon>Rhodospirillales</taxon>
        <taxon>Dongiaceae</taxon>
        <taxon>Aliidongia</taxon>
    </lineage>
</organism>
<sequence>MSDVDALQPLYLDGPSGALFAAWHRPVETKRGTVLYLPPFAEEMNRSRRTIAALGRAMAARSLGLFVLDLHGTGDSAGGFEDARWNGWLADAAAAIRHIESEGERVIGTLGLRTGALLALASAKAAGLERVLLCQPVESGRTYLTGLLRSRVAATQSGDGPRVTMAGLRAMLAAGTPIELLGYPLVPELFAGLDAADLAEIGAGYSGQVDWLHLTTRPDEALPQRSADAVVRLRDGIAGPFSCRTIEAPSFWLLEETPVADQFVIETVETLLSPGKRAAA</sequence>
<reference evidence="1" key="2">
    <citation type="submission" date="2020-09" db="EMBL/GenBank/DDBJ databases">
        <authorList>
            <person name="Sun Q."/>
            <person name="Zhou Y."/>
        </authorList>
    </citation>
    <scope>NUCLEOTIDE SEQUENCE</scope>
    <source>
        <strain evidence="1">CGMCC 1.15725</strain>
    </source>
</reference>
<keyword evidence="2" id="KW-1185">Reference proteome</keyword>
<name>A0A8J2YR26_9PROT</name>
<proteinExistence type="predicted"/>
<dbReference type="GO" id="GO:0016787">
    <property type="term" value="F:hydrolase activity"/>
    <property type="evidence" value="ECO:0007669"/>
    <property type="project" value="UniProtKB-KW"/>
</dbReference>
<evidence type="ECO:0000313" key="2">
    <source>
        <dbReference type="Proteomes" id="UP000646365"/>
    </source>
</evidence>
<gene>
    <name evidence="1" type="ORF">GCM10011611_15380</name>
</gene>